<dbReference type="PANTHER" id="PTHR30399:SF1">
    <property type="entry name" value="UTP PYROPHOSPHATASE"/>
    <property type="match status" value="1"/>
</dbReference>
<dbReference type="Proteomes" id="UP000069697">
    <property type="component" value="Unassembled WGS sequence"/>
</dbReference>
<protein>
    <recommendedName>
        <fullName evidence="1">YgjP-like metallopeptidase domain-containing protein</fullName>
    </recommendedName>
</protein>
<proteinExistence type="predicted"/>
<dbReference type="RefSeq" id="WP_062836309.1">
    <property type="nucleotide sequence ID" value="NZ_BCNV01000003.1"/>
</dbReference>
<dbReference type="InterPro" id="IPR053136">
    <property type="entry name" value="UTP_pyrophosphatase-like"/>
</dbReference>
<evidence type="ECO:0000313" key="3">
    <source>
        <dbReference type="Proteomes" id="UP000069697"/>
    </source>
</evidence>
<organism evidence="2 3">
    <name type="scientific">Paenibacillus amylolyticus</name>
    <dbReference type="NCBI Taxonomy" id="1451"/>
    <lineage>
        <taxon>Bacteria</taxon>
        <taxon>Bacillati</taxon>
        <taxon>Bacillota</taxon>
        <taxon>Bacilli</taxon>
        <taxon>Bacillales</taxon>
        <taxon>Paenibacillaceae</taxon>
        <taxon>Paenibacillus</taxon>
    </lineage>
</organism>
<dbReference type="CDD" id="cd07344">
    <property type="entry name" value="M48_yhfN_like"/>
    <property type="match status" value="1"/>
</dbReference>
<name>A0A100VPR5_PAEAM</name>
<reference evidence="3" key="2">
    <citation type="submission" date="2016-01" db="EMBL/GenBank/DDBJ databases">
        <title>Draft Genome Sequence of Paenibacillus amylolyticus Heshi-A3 that Was Isolated from Fermented Rice Bran with Aging Salted Mackerel, Which Was Named Heshiko as Traditional Fermented Seafood in Japan.</title>
        <authorList>
            <person name="Akuzawa S."/>
            <person name="Nakagawa J."/>
            <person name="Kanekatsu T."/>
            <person name="Kubota E."/>
            <person name="Ohtake R."/>
            <person name="Suzuki T."/>
            <person name="Kanesaki Y."/>
        </authorList>
    </citation>
    <scope>NUCLEOTIDE SEQUENCE [LARGE SCALE GENOMIC DNA]</scope>
    <source>
        <strain evidence="3">Heshi-A3</strain>
    </source>
</reference>
<evidence type="ECO:0000313" key="2">
    <source>
        <dbReference type="EMBL" id="GAS83798.1"/>
    </source>
</evidence>
<evidence type="ECO:0000259" key="1">
    <source>
        <dbReference type="Pfam" id="PF01863"/>
    </source>
</evidence>
<dbReference type="PANTHER" id="PTHR30399">
    <property type="entry name" value="UNCHARACTERIZED PROTEIN YGJP"/>
    <property type="match status" value="1"/>
</dbReference>
<dbReference type="AlphaFoldDB" id="A0A100VPR5"/>
<sequence length="220" mass="25695">MLTIELNNHSINCHIEYGKRKKVSITMDLPYMVTIKAPNGTSEDMIRQLVEQFGDVILKKSALMQQALDGPQAKEYEDEGKGKFLLFGKEHALHELIPVEGFTEEELRANLKKFYFAECKRMIGERIGRYQQELKVKPKSVEIVDSPTKWGSCSWDKKLTFNYRLAMAPLEVIDYVIIHELCHIHHMNHDRSFWRRIGSIMPDYKAKEDYLMRNGRAMTL</sequence>
<reference evidence="2 3" key="1">
    <citation type="journal article" date="2016" name="Genome Announc.">
        <title>Draft Genome Sequence of Paenibacillus amylolyticus Heshi-A3, Isolated from Fermented Rice Bran in a Japanese Fermented Seafood Dish.</title>
        <authorList>
            <person name="Akuzawa S."/>
            <person name="Nagaoka J."/>
            <person name="Kanekatsu M."/>
            <person name="Kubota E."/>
            <person name="Ohtake R."/>
            <person name="Suzuki T."/>
            <person name="Kanesaki Y."/>
        </authorList>
    </citation>
    <scope>NUCLEOTIDE SEQUENCE [LARGE SCALE GENOMIC DNA]</scope>
    <source>
        <strain evidence="2 3">Heshi-A3</strain>
    </source>
</reference>
<dbReference type="Pfam" id="PF01863">
    <property type="entry name" value="YgjP-like"/>
    <property type="match status" value="1"/>
</dbReference>
<gene>
    <name evidence="2" type="ORF">PAHA3_3888</name>
</gene>
<dbReference type="Gene3D" id="3.30.2010.10">
    <property type="entry name" value="Metalloproteases ('zincins'), catalytic domain"/>
    <property type="match status" value="1"/>
</dbReference>
<comment type="caution">
    <text evidence="2">The sequence shown here is derived from an EMBL/GenBank/DDBJ whole genome shotgun (WGS) entry which is preliminary data.</text>
</comment>
<dbReference type="EMBL" id="BCNV01000003">
    <property type="protein sequence ID" value="GAS83798.1"/>
    <property type="molecule type" value="Genomic_DNA"/>
</dbReference>
<accession>A0A100VPR5</accession>
<feature type="domain" description="YgjP-like metallopeptidase" evidence="1">
    <location>
        <begin position="21"/>
        <end position="213"/>
    </location>
</feature>
<dbReference type="InterPro" id="IPR002725">
    <property type="entry name" value="YgjP-like_metallopeptidase"/>
</dbReference>